<dbReference type="Pfam" id="PF08837">
    <property type="entry name" value="DUF1810"/>
    <property type="match status" value="1"/>
</dbReference>
<sequence>MPDPHDLQRFLNAQHGVHDTALAELKRGRKTTHWMWFVFPQVAGLGLSEMARRYAIASRDEARAYLDHPVLGARLVEDVEAVNAVQGRTAHEIFGSPDDRKFQSCLTLFEQVAPAPEAFAAALDRYYGGERDARTLQALSVG</sequence>
<dbReference type="InterPro" id="IPR036287">
    <property type="entry name" value="Rv1873-like_sf"/>
</dbReference>
<evidence type="ECO:0008006" key="2">
    <source>
        <dbReference type="Google" id="ProtNLM"/>
    </source>
</evidence>
<dbReference type="SUPFAM" id="SSF140736">
    <property type="entry name" value="Rv1873-like"/>
    <property type="match status" value="1"/>
</dbReference>
<accession>B0T3Y5</accession>
<dbReference type="KEGG" id="cak:Caul_3322"/>
<gene>
    <name evidence="1" type="ordered locus">Caul_3322</name>
</gene>
<dbReference type="OrthoDB" id="9801870at2"/>
<dbReference type="EMBL" id="CP000927">
    <property type="protein sequence ID" value="ABZ72449.1"/>
    <property type="molecule type" value="Genomic_DNA"/>
</dbReference>
<evidence type="ECO:0000313" key="1">
    <source>
        <dbReference type="EMBL" id="ABZ72449.1"/>
    </source>
</evidence>
<dbReference type="eggNOG" id="COG5579">
    <property type="taxonomic scope" value="Bacteria"/>
</dbReference>
<dbReference type="AlphaFoldDB" id="B0T3Y5"/>
<protein>
    <recommendedName>
        <fullName evidence="2">Calpastatin</fullName>
    </recommendedName>
</protein>
<proteinExistence type="predicted"/>
<dbReference type="Gene3D" id="1.25.40.380">
    <property type="entry name" value="Protein of unknown function DUF1810"/>
    <property type="match status" value="1"/>
</dbReference>
<dbReference type="HOGENOM" id="CLU_124534_0_0_5"/>
<organism evidence="1">
    <name type="scientific">Caulobacter sp. (strain K31)</name>
    <dbReference type="NCBI Taxonomy" id="366602"/>
    <lineage>
        <taxon>Bacteria</taxon>
        <taxon>Pseudomonadati</taxon>
        <taxon>Pseudomonadota</taxon>
        <taxon>Alphaproteobacteria</taxon>
        <taxon>Caulobacterales</taxon>
        <taxon>Caulobacteraceae</taxon>
        <taxon>Caulobacter</taxon>
    </lineage>
</organism>
<name>B0T3Y5_CAUSK</name>
<reference evidence="1" key="1">
    <citation type="submission" date="2008-01" db="EMBL/GenBank/DDBJ databases">
        <title>Complete sequence of chromosome of Caulobacter sp. K31.</title>
        <authorList>
            <consortium name="US DOE Joint Genome Institute"/>
            <person name="Copeland A."/>
            <person name="Lucas S."/>
            <person name="Lapidus A."/>
            <person name="Barry K."/>
            <person name="Glavina del Rio T."/>
            <person name="Dalin E."/>
            <person name="Tice H."/>
            <person name="Pitluck S."/>
            <person name="Bruce D."/>
            <person name="Goodwin L."/>
            <person name="Thompson L.S."/>
            <person name="Brettin T."/>
            <person name="Detter J.C."/>
            <person name="Han C."/>
            <person name="Schmutz J."/>
            <person name="Larimer F."/>
            <person name="Land M."/>
            <person name="Hauser L."/>
            <person name="Kyrpides N."/>
            <person name="Kim E."/>
            <person name="Stephens C."/>
            <person name="Richardson P."/>
        </authorList>
    </citation>
    <scope>NUCLEOTIDE SEQUENCE [LARGE SCALE GENOMIC DNA]</scope>
    <source>
        <strain evidence="1">K31</strain>
    </source>
</reference>
<dbReference type="InterPro" id="IPR014937">
    <property type="entry name" value="DUF1810"/>
</dbReference>
<dbReference type="PIRSF" id="PIRSF008546">
    <property type="entry name" value="UCP008546"/>
    <property type="match status" value="1"/>
</dbReference>